<sequence>MMIKALVWNIRSVNTEDDFQRVINRQREHGFFVVALMEPFKNSRYIQRYRRRLGTEAALANINGKIWLFFNTYMVWELVMDTDQ</sequence>
<comment type="caution">
    <text evidence="1">The sequence shown here is derived from an EMBL/GenBank/DDBJ whole genome shotgun (WGS) entry which is preliminary data.</text>
</comment>
<proteinExistence type="predicted"/>
<evidence type="ECO:0000313" key="1">
    <source>
        <dbReference type="EMBL" id="OIS98758.1"/>
    </source>
</evidence>
<dbReference type="STRING" id="49451.A0A1J6IM21"/>
<keyword evidence="2" id="KW-1185">Reference proteome</keyword>
<evidence type="ECO:0000313" key="2">
    <source>
        <dbReference type="Proteomes" id="UP000187609"/>
    </source>
</evidence>
<dbReference type="EMBL" id="MJEQ01037191">
    <property type="protein sequence ID" value="OIS98758.1"/>
    <property type="molecule type" value="Genomic_DNA"/>
</dbReference>
<protein>
    <recommendedName>
        <fullName evidence="3">Endonuclease/exonuclease/phosphatase domain-containing protein</fullName>
    </recommendedName>
</protein>
<gene>
    <name evidence="1" type="ORF">A4A49_55252</name>
</gene>
<dbReference type="AlphaFoldDB" id="A0A1J6IM21"/>
<name>A0A1J6IM21_NICAT</name>
<accession>A0A1J6IM21</accession>
<organism evidence="1 2">
    <name type="scientific">Nicotiana attenuata</name>
    <name type="common">Coyote tobacco</name>
    <dbReference type="NCBI Taxonomy" id="49451"/>
    <lineage>
        <taxon>Eukaryota</taxon>
        <taxon>Viridiplantae</taxon>
        <taxon>Streptophyta</taxon>
        <taxon>Embryophyta</taxon>
        <taxon>Tracheophyta</taxon>
        <taxon>Spermatophyta</taxon>
        <taxon>Magnoliopsida</taxon>
        <taxon>eudicotyledons</taxon>
        <taxon>Gunneridae</taxon>
        <taxon>Pentapetalae</taxon>
        <taxon>asterids</taxon>
        <taxon>lamiids</taxon>
        <taxon>Solanales</taxon>
        <taxon>Solanaceae</taxon>
        <taxon>Nicotianoideae</taxon>
        <taxon>Nicotianeae</taxon>
        <taxon>Nicotiana</taxon>
    </lineage>
</organism>
<evidence type="ECO:0008006" key="3">
    <source>
        <dbReference type="Google" id="ProtNLM"/>
    </source>
</evidence>
<dbReference type="Gramene" id="OIS98758">
    <property type="protein sequence ID" value="OIS98758"/>
    <property type="gene ID" value="A4A49_55252"/>
</dbReference>
<reference evidence="1" key="1">
    <citation type="submission" date="2016-11" db="EMBL/GenBank/DDBJ databases">
        <title>The genome of Nicotiana attenuata.</title>
        <authorList>
            <person name="Xu S."/>
            <person name="Brockmoeller T."/>
            <person name="Gaquerel E."/>
            <person name="Navarro A."/>
            <person name="Kuhl H."/>
            <person name="Gase K."/>
            <person name="Ling Z."/>
            <person name="Zhou W."/>
            <person name="Kreitzer C."/>
            <person name="Stanke M."/>
            <person name="Tang H."/>
            <person name="Lyons E."/>
            <person name="Pandey P."/>
            <person name="Pandey S.P."/>
            <person name="Timmermann B."/>
            <person name="Baldwin I.T."/>
        </authorList>
    </citation>
    <scope>NUCLEOTIDE SEQUENCE [LARGE SCALE GENOMIC DNA]</scope>
    <source>
        <strain evidence="1">UT</strain>
    </source>
</reference>
<dbReference type="Proteomes" id="UP000187609">
    <property type="component" value="Unassembled WGS sequence"/>
</dbReference>